<dbReference type="InterPro" id="IPR036397">
    <property type="entry name" value="RNaseH_sf"/>
</dbReference>
<dbReference type="Gene3D" id="3.30.420.10">
    <property type="entry name" value="Ribonuclease H-like superfamily/Ribonuclease H"/>
    <property type="match status" value="1"/>
</dbReference>
<name>A0ABP7C0P5_9PSEU</name>
<keyword evidence="3" id="KW-1185">Reference proteome</keyword>
<organism evidence="2 3">
    <name type="scientific">Lentzea roselyniae</name>
    <dbReference type="NCBI Taxonomy" id="531940"/>
    <lineage>
        <taxon>Bacteria</taxon>
        <taxon>Bacillati</taxon>
        <taxon>Actinomycetota</taxon>
        <taxon>Actinomycetes</taxon>
        <taxon>Pseudonocardiales</taxon>
        <taxon>Pseudonocardiaceae</taxon>
        <taxon>Lentzea</taxon>
    </lineage>
</organism>
<evidence type="ECO:0000313" key="2">
    <source>
        <dbReference type="EMBL" id="GAA3673805.1"/>
    </source>
</evidence>
<dbReference type="EMBL" id="BAABBE010000027">
    <property type="protein sequence ID" value="GAA3673805.1"/>
    <property type="molecule type" value="Genomic_DNA"/>
</dbReference>
<comment type="caution">
    <text evidence="2">The sequence shown here is derived from an EMBL/GenBank/DDBJ whole genome shotgun (WGS) entry which is preliminary data.</text>
</comment>
<feature type="region of interest" description="Disordered" evidence="1">
    <location>
        <begin position="92"/>
        <end position="115"/>
    </location>
</feature>
<dbReference type="RefSeq" id="WP_346134888.1">
    <property type="nucleotide sequence ID" value="NZ_BAABBE010000027.1"/>
</dbReference>
<reference evidence="3" key="1">
    <citation type="journal article" date="2019" name="Int. J. Syst. Evol. Microbiol.">
        <title>The Global Catalogue of Microorganisms (GCM) 10K type strain sequencing project: providing services to taxonomists for standard genome sequencing and annotation.</title>
        <authorList>
            <consortium name="The Broad Institute Genomics Platform"/>
            <consortium name="The Broad Institute Genome Sequencing Center for Infectious Disease"/>
            <person name="Wu L."/>
            <person name="Ma J."/>
        </authorList>
    </citation>
    <scope>NUCLEOTIDE SEQUENCE [LARGE SCALE GENOMIC DNA]</scope>
    <source>
        <strain evidence="3">JCM 17494</strain>
    </source>
</reference>
<feature type="compositionally biased region" description="Polar residues" evidence="1">
    <location>
        <begin position="103"/>
        <end position="112"/>
    </location>
</feature>
<sequence>MDLEDTRRHARFLIRDRGGTCPALFDAVLANVGIRVVLSSVRIPRMNAIMERWIRTCRHELLDRTLRWNQRHLLHALREYEKFHNTHRPIKASPTLDRYSHCNHGSSSGHQLNSRRRQRLGPILNEYHHAA</sequence>
<evidence type="ECO:0008006" key="4">
    <source>
        <dbReference type="Google" id="ProtNLM"/>
    </source>
</evidence>
<dbReference type="SUPFAM" id="SSF53098">
    <property type="entry name" value="Ribonuclease H-like"/>
    <property type="match status" value="1"/>
</dbReference>
<gene>
    <name evidence="2" type="ORF">GCM10022267_70910</name>
</gene>
<protein>
    <recommendedName>
        <fullName evidence="4">Integrase core domain-containing protein</fullName>
    </recommendedName>
</protein>
<evidence type="ECO:0000313" key="3">
    <source>
        <dbReference type="Proteomes" id="UP001500711"/>
    </source>
</evidence>
<proteinExistence type="predicted"/>
<dbReference type="InterPro" id="IPR012337">
    <property type="entry name" value="RNaseH-like_sf"/>
</dbReference>
<accession>A0ABP7C0P5</accession>
<evidence type="ECO:0000256" key="1">
    <source>
        <dbReference type="SAM" id="MobiDB-lite"/>
    </source>
</evidence>
<dbReference type="Proteomes" id="UP001500711">
    <property type="component" value="Unassembled WGS sequence"/>
</dbReference>